<dbReference type="InterPro" id="IPR025110">
    <property type="entry name" value="AMP-bd_C"/>
</dbReference>
<dbReference type="CDD" id="cd05936">
    <property type="entry name" value="FC-FACS_FadD_like"/>
    <property type="match status" value="1"/>
</dbReference>
<dbReference type="PANTHER" id="PTHR43767">
    <property type="entry name" value="LONG-CHAIN-FATTY-ACID--COA LIGASE"/>
    <property type="match status" value="1"/>
</dbReference>
<keyword evidence="3" id="KW-0436">Ligase</keyword>
<name>A0ABY3SS26_9BACL</name>
<dbReference type="Gene3D" id="3.40.50.980">
    <property type="match status" value="2"/>
</dbReference>
<dbReference type="Proteomes" id="UP001649230">
    <property type="component" value="Chromosome"/>
</dbReference>
<evidence type="ECO:0000313" key="4">
    <source>
        <dbReference type="Proteomes" id="UP001649230"/>
    </source>
</evidence>
<dbReference type="PROSITE" id="PS00455">
    <property type="entry name" value="AMP_BINDING"/>
    <property type="match status" value="1"/>
</dbReference>
<dbReference type="Gene3D" id="3.30.300.30">
    <property type="match status" value="1"/>
</dbReference>
<evidence type="ECO:0000259" key="2">
    <source>
        <dbReference type="Pfam" id="PF13193"/>
    </source>
</evidence>
<feature type="domain" description="AMP-binding enzyme C-terminal" evidence="2">
    <location>
        <begin position="468"/>
        <end position="543"/>
    </location>
</feature>
<dbReference type="Gene3D" id="2.30.38.10">
    <property type="entry name" value="Luciferase, Domain 3"/>
    <property type="match status" value="1"/>
</dbReference>
<dbReference type="EMBL" id="CP090978">
    <property type="protein sequence ID" value="UJF35920.1"/>
    <property type="molecule type" value="Genomic_DNA"/>
</dbReference>
<keyword evidence="4" id="KW-1185">Reference proteome</keyword>
<accession>A0ABY3SS26</accession>
<dbReference type="InterPro" id="IPR020845">
    <property type="entry name" value="AMP-binding_CS"/>
</dbReference>
<dbReference type="PANTHER" id="PTHR43767:SF9">
    <property type="entry name" value="LONG-CHAIN-FATTY-ACID--COA LIGASE"/>
    <property type="match status" value="1"/>
</dbReference>
<protein>
    <submittedName>
        <fullName evidence="3">Long-chain fatty acid--CoA ligase</fullName>
    </submittedName>
</protein>
<dbReference type="Pfam" id="PF00501">
    <property type="entry name" value="AMP-binding"/>
    <property type="match status" value="1"/>
</dbReference>
<dbReference type="InterPro" id="IPR050237">
    <property type="entry name" value="ATP-dep_AMP-bd_enzyme"/>
</dbReference>
<evidence type="ECO:0000313" key="3">
    <source>
        <dbReference type="EMBL" id="UJF35920.1"/>
    </source>
</evidence>
<sequence length="561" mass="62896">MDSVKPWLRHYPVEVASTYEYPKHNVARLLIDSAHTYPEKPALHFMGKTLSYKEVLDAAYRFAGGLRELGINRGDRVAIMLPNCPTAVIAYFGTLMLGAVVVQTNPLYKERELAYQLADSGSTVIITLDLLYGRVANVQDKTNLKHVIVTSIKDYLPFPKNILYPLKLRKDGIKITIPYSETVRSYKELLQKSVPVSLCADVEPEQDIALLQYTGGTTGISKGVMLTHYNLVANAYQCKYWFYQTRTGEERFLGALPCFHVFGLTVLLNQSMLTAGMLILIPKFEVDEILATIARLKPTVFPGAPTMYIGLIHHPRAEAYELSSINVCISGSAPLPLEVQERFELLTGGRLIEGYGLTEASPVTHANPIWGYRKIGTIGTPLPDTEARVVDPDSGEEMPLGQIGELTIRGPQVMKGYWNRPEDTASTLREGWLYTGDMATMDEDGYFTIVDRKKDMIIAGGYNIYPREIEEVLFEHPAIQEAVAVGVPDSYRGETVKAFIVLKPGADLVERDLEEWCRKRLAAYKIPRQVEFRDSLPKTIVGKVLRRQLLEEEAERNDKGT</sequence>
<evidence type="ECO:0000259" key="1">
    <source>
        <dbReference type="Pfam" id="PF00501"/>
    </source>
</evidence>
<dbReference type="InterPro" id="IPR000873">
    <property type="entry name" value="AMP-dep_synth/lig_dom"/>
</dbReference>
<dbReference type="Pfam" id="PF13193">
    <property type="entry name" value="AMP-binding_C"/>
    <property type="match status" value="1"/>
</dbReference>
<dbReference type="RefSeq" id="WP_235122476.1">
    <property type="nucleotide sequence ID" value="NZ_CP090978.1"/>
</dbReference>
<proteinExistence type="predicted"/>
<dbReference type="InterPro" id="IPR045851">
    <property type="entry name" value="AMP-bd_C_sf"/>
</dbReference>
<reference evidence="3 4" key="1">
    <citation type="journal article" date="2024" name="Int. J. Syst. Evol. Microbiol.">
        <title>Paenibacillus hexagrammi sp. nov., a novel bacterium isolated from the gut content of Hexagrammos agrammus.</title>
        <authorList>
            <person name="Jung H.K."/>
            <person name="Kim D.G."/>
            <person name="Zin H."/>
            <person name="Park J."/>
            <person name="Jung H."/>
            <person name="Kim Y.O."/>
            <person name="Kong H.J."/>
            <person name="Kim J.W."/>
            <person name="Kim Y.S."/>
        </authorList>
    </citation>
    <scope>NUCLEOTIDE SEQUENCE [LARGE SCALE GENOMIC DNA]</scope>
    <source>
        <strain evidence="3 4">YPD9-1</strain>
    </source>
</reference>
<organism evidence="3 4">
    <name type="scientific">Paenibacillus hexagrammi</name>
    <dbReference type="NCBI Taxonomy" id="2908839"/>
    <lineage>
        <taxon>Bacteria</taxon>
        <taxon>Bacillati</taxon>
        <taxon>Bacillota</taxon>
        <taxon>Bacilli</taxon>
        <taxon>Bacillales</taxon>
        <taxon>Paenibacillaceae</taxon>
        <taxon>Paenibacillus</taxon>
    </lineage>
</organism>
<feature type="domain" description="AMP-dependent synthetase/ligase" evidence="1">
    <location>
        <begin position="33"/>
        <end position="418"/>
    </location>
</feature>
<dbReference type="GO" id="GO:0016874">
    <property type="term" value="F:ligase activity"/>
    <property type="evidence" value="ECO:0007669"/>
    <property type="project" value="UniProtKB-KW"/>
</dbReference>
<dbReference type="SUPFAM" id="SSF56801">
    <property type="entry name" value="Acetyl-CoA synthetase-like"/>
    <property type="match status" value="1"/>
</dbReference>
<gene>
    <name evidence="3" type="ORF">L0M14_13040</name>
</gene>